<evidence type="ECO:0000313" key="1">
    <source>
        <dbReference type="EMBL" id="KSZ57089.1"/>
    </source>
</evidence>
<dbReference type="PATRIC" id="fig|1441730.3.peg.4242"/>
<gene>
    <name evidence="1" type="ORF">Z045_20270</name>
</gene>
<accession>A0A0V9UGI7</accession>
<organism evidence="1 2">
    <name type="scientific">Rhodococcus pyridinivorans KG-16</name>
    <dbReference type="NCBI Taxonomy" id="1441730"/>
    <lineage>
        <taxon>Bacteria</taxon>
        <taxon>Bacillati</taxon>
        <taxon>Actinomycetota</taxon>
        <taxon>Actinomycetes</taxon>
        <taxon>Mycobacteriales</taxon>
        <taxon>Nocardiaceae</taxon>
        <taxon>Rhodococcus</taxon>
    </lineage>
</organism>
<reference evidence="2" key="1">
    <citation type="submission" date="2015-01" db="EMBL/GenBank/DDBJ databases">
        <title>Draft genome sequence of Rhodococcus pyridinivorans strain KG-16, a hydrocarbon-degrading bacterium.</title>
        <authorList>
            <person name="Aggarwal R.K."/>
            <person name="Dawar C."/>
        </authorList>
    </citation>
    <scope>NUCLEOTIDE SEQUENCE [LARGE SCALE GENOMIC DNA]</scope>
    <source>
        <strain evidence="2">KG-16</strain>
    </source>
</reference>
<sequence length="80" mass="9158">MYEVKVTHRVLANRRLACEIYPEVFVVDGGAVLSTYAGPANGYCPCEPVEAEVDHVFEISEQQLEDAVRWATSIYRPRWR</sequence>
<proteinExistence type="predicted"/>
<dbReference type="EMBL" id="AZXY01000011">
    <property type="protein sequence ID" value="KSZ57089.1"/>
    <property type="molecule type" value="Genomic_DNA"/>
</dbReference>
<comment type="caution">
    <text evidence="1">The sequence shown here is derived from an EMBL/GenBank/DDBJ whole genome shotgun (WGS) entry which is preliminary data.</text>
</comment>
<reference evidence="1 2" key="2">
    <citation type="journal article" date="2016" name="Genome Announc.">
        <title>Draft Genome Sequence of a Versatile Hydrocarbon-Degrading Bacterium, Rhodococcus pyridinivorans Strain KG-16, Collected from Oil Fields in India.</title>
        <authorList>
            <person name="Aggarwal R.K."/>
            <person name="Dawar C."/>
            <person name="Phanindranath R."/>
            <person name="Mutnuri L."/>
            <person name="Dayal A.M."/>
        </authorList>
    </citation>
    <scope>NUCLEOTIDE SEQUENCE [LARGE SCALE GENOMIC DNA]</scope>
    <source>
        <strain evidence="1 2">KG-16</strain>
    </source>
</reference>
<dbReference type="RefSeq" id="WP_060653447.1">
    <property type="nucleotide sequence ID" value="NZ_AZXY01000011.1"/>
</dbReference>
<dbReference type="AlphaFoldDB" id="A0A0V9UGI7"/>
<protein>
    <submittedName>
        <fullName evidence="1">Uncharacterized protein</fullName>
    </submittedName>
</protein>
<name>A0A0V9UGI7_9NOCA</name>
<evidence type="ECO:0000313" key="2">
    <source>
        <dbReference type="Proteomes" id="UP000053060"/>
    </source>
</evidence>
<dbReference type="Proteomes" id="UP000053060">
    <property type="component" value="Unassembled WGS sequence"/>
</dbReference>